<keyword evidence="1" id="KW-0805">Transcription regulation</keyword>
<dbReference type="PROSITE" id="PS00356">
    <property type="entry name" value="HTH_LACI_1"/>
    <property type="match status" value="1"/>
</dbReference>
<accession>A0A365Y7Y9</accession>
<sequence>MAGIKDVARAAGVSVATVSRALSGRGNVSPSALAAVQQAAHDLGYVVSSTASGLASGRTRNIGVLVPVINHWFYASVLEGICTALMREGYDTTLYQLTKDPAQRHQIFSDFLQRQRVDAVIAVNVELSETEVVALHALDKPLVGVGGPLPGVPTLQVDDEAVSALGTAHLLSLGHTRVGYIGGSSETDVDFRVPSHRRIGYERALAEAGIDLDEALCVGADFTMAQGYTVAKQLLGNPDARPTAIFAASDEMAIGAILAARDLGMQLPRELSVVGVDDHELAEFFGLTTIRQLPHEQGELAVAMLLRAIRKEEPARAHTLGHELIVRNSTSRPPADH</sequence>
<dbReference type="Pfam" id="PF13377">
    <property type="entry name" value="Peripla_BP_3"/>
    <property type="match status" value="1"/>
</dbReference>
<dbReference type="PANTHER" id="PTHR30146">
    <property type="entry name" value="LACI-RELATED TRANSCRIPTIONAL REPRESSOR"/>
    <property type="match status" value="1"/>
</dbReference>
<evidence type="ECO:0000256" key="3">
    <source>
        <dbReference type="ARBA" id="ARBA00023163"/>
    </source>
</evidence>
<dbReference type="InterPro" id="IPR028082">
    <property type="entry name" value="Peripla_BP_I"/>
</dbReference>
<reference evidence="5 8" key="2">
    <citation type="submission" date="2020-01" db="EMBL/GenBank/DDBJ databases">
        <title>Glutamicibacter soli M275.</title>
        <authorList>
            <person name="Meng X."/>
        </authorList>
    </citation>
    <scope>NUCLEOTIDE SEQUENCE [LARGE SCALE GENOMIC DNA]</scope>
    <source>
        <strain evidence="5 8">M275</strain>
    </source>
</reference>
<dbReference type="EMBL" id="WYDN01000011">
    <property type="protein sequence ID" value="NAZ16936.1"/>
    <property type="molecule type" value="Genomic_DNA"/>
</dbReference>
<evidence type="ECO:0000259" key="4">
    <source>
        <dbReference type="PROSITE" id="PS50932"/>
    </source>
</evidence>
<dbReference type="Proteomes" id="UP000477543">
    <property type="component" value="Unassembled WGS sequence"/>
</dbReference>
<dbReference type="GO" id="GO:0000976">
    <property type="term" value="F:transcription cis-regulatory region binding"/>
    <property type="evidence" value="ECO:0007669"/>
    <property type="project" value="TreeGrafter"/>
</dbReference>
<keyword evidence="3" id="KW-0804">Transcription</keyword>
<dbReference type="SUPFAM" id="SSF53822">
    <property type="entry name" value="Periplasmic binding protein-like I"/>
    <property type="match status" value="1"/>
</dbReference>
<dbReference type="Gene3D" id="1.10.260.40">
    <property type="entry name" value="lambda repressor-like DNA-binding domains"/>
    <property type="match status" value="1"/>
</dbReference>
<dbReference type="EMBL" id="POAF01000013">
    <property type="protein sequence ID" value="RBL98668.1"/>
    <property type="molecule type" value="Genomic_DNA"/>
</dbReference>
<protein>
    <submittedName>
        <fullName evidence="6">LacI family transcriptional regulator</fullName>
    </submittedName>
    <submittedName>
        <fullName evidence="5">Substrate-binding domain-containing protein</fullName>
    </submittedName>
</protein>
<dbReference type="PANTHER" id="PTHR30146:SF153">
    <property type="entry name" value="LACTOSE OPERON REPRESSOR"/>
    <property type="match status" value="1"/>
</dbReference>
<evidence type="ECO:0000313" key="7">
    <source>
        <dbReference type="Proteomes" id="UP000252167"/>
    </source>
</evidence>
<organism evidence="6 7">
    <name type="scientific">Glutamicibacter soli</name>
    <dbReference type="NCBI Taxonomy" id="453836"/>
    <lineage>
        <taxon>Bacteria</taxon>
        <taxon>Bacillati</taxon>
        <taxon>Actinomycetota</taxon>
        <taxon>Actinomycetes</taxon>
        <taxon>Micrococcales</taxon>
        <taxon>Micrococcaceae</taxon>
        <taxon>Glutamicibacter</taxon>
    </lineage>
</organism>
<dbReference type="SMART" id="SM00354">
    <property type="entry name" value="HTH_LACI"/>
    <property type="match status" value="1"/>
</dbReference>
<dbReference type="PROSITE" id="PS50932">
    <property type="entry name" value="HTH_LACI_2"/>
    <property type="match status" value="1"/>
</dbReference>
<dbReference type="CDD" id="cd01392">
    <property type="entry name" value="HTH_LacI"/>
    <property type="match status" value="1"/>
</dbReference>
<evidence type="ECO:0000313" key="8">
    <source>
        <dbReference type="Proteomes" id="UP000477543"/>
    </source>
</evidence>
<reference evidence="6 7" key="1">
    <citation type="submission" date="2018-01" db="EMBL/GenBank/DDBJ databases">
        <title>Glutamicibacter soli strain NHPC-3 Whole genome sequence and assembly.</title>
        <authorList>
            <person name="Choudhury P."/>
            <person name="Gupta D."/>
            <person name="Sengupta K."/>
            <person name="Jawed A."/>
            <person name="Sultana N."/>
            <person name="Saha P."/>
        </authorList>
    </citation>
    <scope>NUCLEOTIDE SEQUENCE [LARGE SCALE GENOMIC DNA]</scope>
    <source>
        <strain evidence="6 7">NHPC-3</strain>
    </source>
</reference>
<keyword evidence="7" id="KW-1185">Reference proteome</keyword>
<evidence type="ECO:0000256" key="1">
    <source>
        <dbReference type="ARBA" id="ARBA00023015"/>
    </source>
</evidence>
<gene>
    <name evidence="6" type="ORF">C1H84_17435</name>
    <name evidence="5" type="ORF">GT020_12820</name>
</gene>
<evidence type="ECO:0000313" key="6">
    <source>
        <dbReference type="EMBL" id="RBL98668.1"/>
    </source>
</evidence>
<proteinExistence type="predicted"/>
<name>A0A365Y7Y9_9MICC</name>
<dbReference type="SUPFAM" id="SSF47413">
    <property type="entry name" value="lambda repressor-like DNA-binding domains"/>
    <property type="match status" value="1"/>
</dbReference>
<feature type="domain" description="HTH lacI-type" evidence="4">
    <location>
        <begin position="2"/>
        <end position="56"/>
    </location>
</feature>
<comment type="caution">
    <text evidence="6">The sequence shown here is derived from an EMBL/GenBank/DDBJ whole genome shotgun (WGS) entry which is preliminary data.</text>
</comment>
<dbReference type="InterPro" id="IPR046335">
    <property type="entry name" value="LacI/GalR-like_sensor"/>
</dbReference>
<dbReference type="RefSeq" id="WP_113608144.1">
    <property type="nucleotide sequence ID" value="NZ_CM125969.1"/>
</dbReference>
<dbReference type="InterPro" id="IPR000843">
    <property type="entry name" value="HTH_LacI"/>
</dbReference>
<evidence type="ECO:0000313" key="5">
    <source>
        <dbReference type="EMBL" id="NAZ16936.1"/>
    </source>
</evidence>
<dbReference type="Pfam" id="PF00356">
    <property type="entry name" value="LacI"/>
    <property type="match status" value="1"/>
</dbReference>
<dbReference type="Proteomes" id="UP000252167">
    <property type="component" value="Unassembled WGS sequence"/>
</dbReference>
<dbReference type="Gene3D" id="3.40.50.2300">
    <property type="match status" value="2"/>
</dbReference>
<dbReference type="AlphaFoldDB" id="A0A365Y7Y9"/>
<dbReference type="CDD" id="cd06267">
    <property type="entry name" value="PBP1_LacI_sugar_binding-like"/>
    <property type="match status" value="1"/>
</dbReference>
<dbReference type="InterPro" id="IPR010982">
    <property type="entry name" value="Lambda_DNA-bd_dom_sf"/>
</dbReference>
<evidence type="ECO:0000256" key="2">
    <source>
        <dbReference type="ARBA" id="ARBA00023125"/>
    </source>
</evidence>
<dbReference type="GO" id="GO:0003700">
    <property type="term" value="F:DNA-binding transcription factor activity"/>
    <property type="evidence" value="ECO:0007669"/>
    <property type="project" value="TreeGrafter"/>
</dbReference>
<keyword evidence="2" id="KW-0238">DNA-binding</keyword>